<name>X1NHC5_9ZZZZ</name>
<evidence type="ECO:0000313" key="1">
    <source>
        <dbReference type="EMBL" id="GAI43442.1"/>
    </source>
</evidence>
<accession>X1NHC5</accession>
<protein>
    <submittedName>
        <fullName evidence="1">Uncharacterized protein</fullName>
    </submittedName>
</protein>
<sequence>ADNLLIIFSCSSATFDHCGAVCSFIYCQWQE</sequence>
<reference evidence="1" key="1">
    <citation type="journal article" date="2014" name="Front. Microbiol.">
        <title>High frequency of phylogenetically diverse reductive dehalogenase-homologous genes in deep subseafloor sedimentary metagenomes.</title>
        <authorList>
            <person name="Kawai M."/>
            <person name="Futagami T."/>
            <person name="Toyoda A."/>
            <person name="Takaki Y."/>
            <person name="Nishi S."/>
            <person name="Hori S."/>
            <person name="Arai W."/>
            <person name="Tsubouchi T."/>
            <person name="Morono Y."/>
            <person name="Uchiyama I."/>
            <person name="Ito T."/>
            <person name="Fujiyama A."/>
            <person name="Inagaki F."/>
            <person name="Takami H."/>
        </authorList>
    </citation>
    <scope>NUCLEOTIDE SEQUENCE</scope>
    <source>
        <strain evidence="1">Expedition CK06-06</strain>
    </source>
</reference>
<organism evidence="1">
    <name type="scientific">marine sediment metagenome</name>
    <dbReference type="NCBI Taxonomy" id="412755"/>
    <lineage>
        <taxon>unclassified sequences</taxon>
        <taxon>metagenomes</taxon>
        <taxon>ecological metagenomes</taxon>
    </lineage>
</organism>
<dbReference type="EMBL" id="BARV01029307">
    <property type="protein sequence ID" value="GAI43442.1"/>
    <property type="molecule type" value="Genomic_DNA"/>
</dbReference>
<comment type="caution">
    <text evidence="1">The sequence shown here is derived from an EMBL/GenBank/DDBJ whole genome shotgun (WGS) entry which is preliminary data.</text>
</comment>
<dbReference type="AlphaFoldDB" id="X1NHC5"/>
<proteinExistence type="predicted"/>
<gene>
    <name evidence="1" type="ORF">S06H3_46752</name>
</gene>
<feature type="non-terminal residue" evidence="1">
    <location>
        <position position="1"/>
    </location>
</feature>